<evidence type="ECO:0000256" key="2">
    <source>
        <dbReference type="ARBA" id="ARBA00022692"/>
    </source>
</evidence>
<feature type="compositionally biased region" description="Polar residues" evidence="6">
    <location>
        <begin position="286"/>
        <end position="296"/>
    </location>
</feature>
<evidence type="ECO:0000313" key="9">
    <source>
        <dbReference type="EMBL" id="KAH8704788.1"/>
    </source>
</evidence>
<comment type="similarity">
    <text evidence="5">Belongs to the SAT4 family.</text>
</comment>
<keyword evidence="3 7" id="KW-1133">Transmembrane helix</keyword>
<evidence type="ECO:0000256" key="5">
    <source>
        <dbReference type="ARBA" id="ARBA00038359"/>
    </source>
</evidence>
<reference evidence="9" key="1">
    <citation type="submission" date="2021-12" db="EMBL/GenBank/DDBJ databases">
        <title>Convergent genome expansion in fungi linked to evolution of root-endophyte symbiosis.</title>
        <authorList>
            <consortium name="DOE Joint Genome Institute"/>
            <person name="Ke Y.-H."/>
            <person name="Bonito G."/>
            <person name="Liao H.-L."/>
            <person name="Looney B."/>
            <person name="Rojas-Flechas A."/>
            <person name="Nash J."/>
            <person name="Hameed K."/>
            <person name="Schadt C."/>
            <person name="Martin F."/>
            <person name="Crous P.W."/>
            <person name="Miettinen O."/>
            <person name="Magnuson J.K."/>
            <person name="Labbe J."/>
            <person name="Jacobson D."/>
            <person name="Doktycz M.J."/>
            <person name="Veneault-Fourrey C."/>
            <person name="Kuo A."/>
            <person name="Mondo S."/>
            <person name="Calhoun S."/>
            <person name="Riley R."/>
            <person name="Ohm R."/>
            <person name="LaButti K."/>
            <person name="Andreopoulos B."/>
            <person name="Pangilinan J."/>
            <person name="Nolan M."/>
            <person name="Tritt A."/>
            <person name="Clum A."/>
            <person name="Lipzen A."/>
            <person name="Daum C."/>
            <person name="Barry K."/>
            <person name="Grigoriev I.V."/>
            <person name="Vilgalys R."/>
        </authorList>
    </citation>
    <scope>NUCLEOTIDE SEQUENCE</scope>
    <source>
        <strain evidence="9">PMI_201</strain>
    </source>
</reference>
<feature type="domain" description="Rhodopsin" evidence="8">
    <location>
        <begin position="24"/>
        <end position="263"/>
    </location>
</feature>
<protein>
    <recommendedName>
        <fullName evidence="8">Rhodopsin domain-containing protein</fullName>
    </recommendedName>
</protein>
<evidence type="ECO:0000259" key="8">
    <source>
        <dbReference type="Pfam" id="PF20684"/>
    </source>
</evidence>
<evidence type="ECO:0000256" key="1">
    <source>
        <dbReference type="ARBA" id="ARBA00004141"/>
    </source>
</evidence>
<keyword evidence="4 7" id="KW-0472">Membrane</keyword>
<feature type="transmembrane region" description="Helical" evidence="7">
    <location>
        <begin position="129"/>
        <end position="150"/>
    </location>
</feature>
<evidence type="ECO:0000256" key="4">
    <source>
        <dbReference type="ARBA" id="ARBA00023136"/>
    </source>
</evidence>
<sequence length="350" mass="39101">MPAQSPFIAEAWIEFSIGTLAVFLRLFSRWKLVGFKGWRGDDYMIILAALFWTSEIVPVYLVGAIYGNNTGWTPEQRAGFSSTDISNMETGSKLVISAWFGYATIMWSLKASMLFYYDRMTAGIYQQKIVRACAVFCAVSYFVVILTIALHCRPFSKNWQVNPDPGRECSTHYTPYPVLAAFNVTTDLILVYVPIPMLIRVRLPITKKLMVGSLLCSGVFVMVASLLRCILSMTHLDQINFAAIWAFVAMVAVNAPAIKPLFSASTWVTSSKLRSSSRHSYRLSSMNTQVKRNLPSQRDKQDSQEFILSHEEGLTSYGFKSDVSKGEQVEGVTDGIKVTTEYTVTTGEGV</sequence>
<keyword evidence="2 7" id="KW-0812">Transmembrane</keyword>
<dbReference type="GO" id="GO:0016020">
    <property type="term" value="C:membrane"/>
    <property type="evidence" value="ECO:0007669"/>
    <property type="project" value="UniProtKB-SubCell"/>
</dbReference>
<dbReference type="InterPro" id="IPR052337">
    <property type="entry name" value="SAT4-like"/>
</dbReference>
<dbReference type="Pfam" id="PF20684">
    <property type="entry name" value="Fung_rhodopsin"/>
    <property type="match status" value="1"/>
</dbReference>
<evidence type="ECO:0000256" key="7">
    <source>
        <dbReference type="SAM" id="Phobius"/>
    </source>
</evidence>
<dbReference type="PANTHER" id="PTHR33048">
    <property type="entry name" value="PTH11-LIKE INTEGRAL MEMBRANE PROTEIN (AFU_ORTHOLOGUE AFUA_5G11245)"/>
    <property type="match status" value="1"/>
</dbReference>
<feature type="transmembrane region" description="Helical" evidence="7">
    <location>
        <begin position="6"/>
        <end position="24"/>
    </location>
</feature>
<feature type="transmembrane region" description="Helical" evidence="7">
    <location>
        <begin position="96"/>
        <end position="117"/>
    </location>
</feature>
<feature type="transmembrane region" description="Helical" evidence="7">
    <location>
        <begin position="211"/>
        <end position="233"/>
    </location>
</feature>
<feature type="transmembrane region" description="Helical" evidence="7">
    <location>
        <begin position="45"/>
        <end position="66"/>
    </location>
</feature>
<dbReference type="Proteomes" id="UP001201262">
    <property type="component" value="Unassembled WGS sequence"/>
</dbReference>
<accession>A0AAD4Q5Q0</accession>
<dbReference type="AlphaFoldDB" id="A0AAD4Q5Q0"/>
<proteinExistence type="inferred from homology"/>
<dbReference type="GeneID" id="70249845"/>
<organism evidence="9 10">
    <name type="scientific">Talaromyces proteolyticus</name>
    <dbReference type="NCBI Taxonomy" id="1131652"/>
    <lineage>
        <taxon>Eukaryota</taxon>
        <taxon>Fungi</taxon>
        <taxon>Dikarya</taxon>
        <taxon>Ascomycota</taxon>
        <taxon>Pezizomycotina</taxon>
        <taxon>Eurotiomycetes</taxon>
        <taxon>Eurotiomycetidae</taxon>
        <taxon>Eurotiales</taxon>
        <taxon>Trichocomaceae</taxon>
        <taxon>Talaromyces</taxon>
        <taxon>Talaromyces sect. Bacilispori</taxon>
    </lineage>
</organism>
<evidence type="ECO:0000256" key="3">
    <source>
        <dbReference type="ARBA" id="ARBA00022989"/>
    </source>
</evidence>
<comment type="caution">
    <text evidence="9">The sequence shown here is derived from an EMBL/GenBank/DDBJ whole genome shotgun (WGS) entry which is preliminary data.</text>
</comment>
<dbReference type="InterPro" id="IPR049326">
    <property type="entry name" value="Rhodopsin_dom_fungi"/>
</dbReference>
<dbReference type="PANTHER" id="PTHR33048:SF2">
    <property type="entry name" value="SRPK"/>
    <property type="match status" value="1"/>
</dbReference>
<evidence type="ECO:0000313" key="10">
    <source>
        <dbReference type="Proteomes" id="UP001201262"/>
    </source>
</evidence>
<keyword evidence="10" id="KW-1185">Reference proteome</keyword>
<feature type="transmembrane region" description="Helical" evidence="7">
    <location>
        <begin position="180"/>
        <end position="199"/>
    </location>
</feature>
<name>A0AAD4Q5Q0_9EURO</name>
<dbReference type="RefSeq" id="XP_046077409.1">
    <property type="nucleotide sequence ID" value="XM_046219558.1"/>
</dbReference>
<feature type="region of interest" description="Disordered" evidence="6">
    <location>
        <begin position="282"/>
        <end position="302"/>
    </location>
</feature>
<comment type="subcellular location">
    <subcellularLocation>
        <location evidence="1">Membrane</location>
        <topology evidence="1">Multi-pass membrane protein</topology>
    </subcellularLocation>
</comment>
<dbReference type="EMBL" id="JAJTJA010000001">
    <property type="protein sequence ID" value="KAH8704788.1"/>
    <property type="molecule type" value="Genomic_DNA"/>
</dbReference>
<evidence type="ECO:0000256" key="6">
    <source>
        <dbReference type="SAM" id="MobiDB-lite"/>
    </source>
</evidence>
<feature type="transmembrane region" description="Helical" evidence="7">
    <location>
        <begin position="239"/>
        <end position="258"/>
    </location>
</feature>
<gene>
    <name evidence="9" type="ORF">BGW36DRAFT_421383</name>
</gene>